<comment type="caution">
    <text evidence="1">The sequence shown here is derived from an EMBL/GenBank/DDBJ whole genome shotgun (WGS) entry which is preliminary data.</text>
</comment>
<dbReference type="InterPro" id="IPR015943">
    <property type="entry name" value="WD40/YVTN_repeat-like_dom_sf"/>
</dbReference>
<organism evidence="1 2">
    <name type="scientific">Aduncisulcus paluster</name>
    <dbReference type="NCBI Taxonomy" id="2918883"/>
    <lineage>
        <taxon>Eukaryota</taxon>
        <taxon>Metamonada</taxon>
        <taxon>Carpediemonas-like organisms</taxon>
        <taxon>Aduncisulcus</taxon>
    </lineage>
</organism>
<dbReference type="Pfam" id="PF00400">
    <property type="entry name" value="WD40"/>
    <property type="match status" value="1"/>
</dbReference>
<dbReference type="EMBL" id="BQXS01009705">
    <property type="protein sequence ID" value="GKT31606.1"/>
    <property type="molecule type" value="Genomic_DNA"/>
</dbReference>
<evidence type="ECO:0000313" key="2">
    <source>
        <dbReference type="Proteomes" id="UP001057375"/>
    </source>
</evidence>
<protein>
    <submittedName>
        <fullName evidence="1">Uncharacterized protein</fullName>
    </submittedName>
</protein>
<evidence type="ECO:0000313" key="1">
    <source>
        <dbReference type="EMBL" id="GKT31606.1"/>
    </source>
</evidence>
<gene>
    <name evidence="1" type="ORF">ADUPG1_006002</name>
</gene>
<keyword evidence="2" id="KW-1185">Reference proteome</keyword>
<dbReference type="InterPro" id="IPR001680">
    <property type="entry name" value="WD40_rpt"/>
</dbReference>
<proteinExistence type="predicted"/>
<dbReference type="Proteomes" id="UP001057375">
    <property type="component" value="Unassembled WGS sequence"/>
</dbReference>
<accession>A0ABQ5KI89</accession>
<sequence length="255" mass="28278">MKDCVLVYNMDDSSTLKILYETTLDKFYVPFCRIIEKYTAVAIAETNELRICSMVDAREIAKYKFKDPIRTICSLGEAIYIGFDSEVVKLSIDSPTLSSVISLPSANITSIQAISDSTLFLCCIDGGIAFVNTMTGEITSRRSVRFPPTCSYLRDNVLVIGCYDGHVLVIGLIPEFRIIMEIQAHTRPVNTVAIMEDGTVISGSSDSLICMIDPKAESVQTSLMKHSIVTGVISDRTNIYVSCYDYPTIIMLKKK</sequence>
<dbReference type="SMART" id="SM00320">
    <property type="entry name" value="WD40"/>
    <property type="match status" value="2"/>
</dbReference>
<dbReference type="InterPro" id="IPR036322">
    <property type="entry name" value="WD40_repeat_dom_sf"/>
</dbReference>
<reference evidence="1" key="1">
    <citation type="submission" date="2022-03" db="EMBL/GenBank/DDBJ databases">
        <title>Draft genome sequence of Aduncisulcus paluster, a free-living microaerophilic Fornicata.</title>
        <authorList>
            <person name="Yuyama I."/>
            <person name="Kume K."/>
            <person name="Tamura T."/>
            <person name="Inagaki Y."/>
            <person name="Hashimoto T."/>
        </authorList>
    </citation>
    <scope>NUCLEOTIDE SEQUENCE</scope>
    <source>
        <strain evidence="1">NY0171</strain>
    </source>
</reference>
<dbReference type="SUPFAM" id="SSF50978">
    <property type="entry name" value="WD40 repeat-like"/>
    <property type="match status" value="1"/>
</dbReference>
<dbReference type="Gene3D" id="2.130.10.10">
    <property type="entry name" value="YVTN repeat-like/Quinoprotein amine dehydrogenase"/>
    <property type="match status" value="1"/>
</dbReference>
<name>A0ABQ5KI89_9EUKA</name>